<dbReference type="EMBL" id="GBRD01010508">
    <property type="protein sequence ID" value="JAG55316.1"/>
    <property type="molecule type" value="Transcribed_RNA"/>
</dbReference>
<dbReference type="EMBL" id="GBHO01024564">
    <property type="protein sequence ID" value="JAG19040.1"/>
    <property type="molecule type" value="Transcribed_RNA"/>
</dbReference>
<feature type="chain" id="PRO_5015033881" evidence="1">
    <location>
        <begin position="18"/>
        <end position="128"/>
    </location>
</feature>
<dbReference type="EMBL" id="GDHC01001100">
    <property type="protein sequence ID" value="JAQ17529.1"/>
    <property type="molecule type" value="Transcribed_RNA"/>
</dbReference>
<evidence type="ECO:0000313" key="3">
    <source>
        <dbReference type="EMBL" id="JAG55316.1"/>
    </source>
</evidence>
<evidence type="ECO:0000256" key="1">
    <source>
        <dbReference type="SAM" id="SignalP"/>
    </source>
</evidence>
<dbReference type="AlphaFoldDB" id="A0A0A9XPL8"/>
<reference evidence="3" key="3">
    <citation type="submission" date="2014-09" db="EMBL/GenBank/DDBJ databases">
        <authorList>
            <person name="Magalhaes I.L.F."/>
            <person name="Oliveira U."/>
            <person name="Santos F.R."/>
            <person name="Vidigal T.H.D.A."/>
            <person name="Brescovit A.D."/>
            <person name="Santos A.J."/>
        </authorList>
    </citation>
    <scope>NUCLEOTIDE SEQUENCE</scope>
</reference>
<evidence type="ECO:0000313" key="4">
    <source>
        <dbReference type="EMBL" id="JAQ17529.1"/>
    </source>
</evidence>
<proteinExistence type="predicted"/>
<reference evidence="2" key="1">
    <citation type="journal article" date="2014" name="PLoS ONE">
        <title>Transcriptome-Based Identification of ABC Transporters in the Western Tarnished Plant Bug Lygus hesperus.</title>
        <authorList>
            <person name="Hull J.J."/>
            <person name="Chaney K."/>
            <person name="Geib S.M."/>
            <person name="Fabrick J.A."/>
            <person name="Brent C.S."/>
            <person name="Walsh D."/>
            <person name="Lavine L.C."/>
        </authorList>
    </citation>
    <scope>NUCLEOTIDE SEQUENCE</scope>
</reference>
<reference evidence="4" key="4">
    <citation type="journal article" date="2016" name="Gigascience">
        <title>De novo construction of an expanded transcriptome assembly for the western tarnished plant bug, Lygus hesperus.</title>
        <authorList>
            <person name="Tassone E.E."/>
            <person name="Geib S.M."/>
            <person name="Hall B."/>
            <person name="Fabrick J.A."/>
            <person name="Brent C.S."/>
            <person name="Hull J.J."/>
        </authorList>
    </citation>
    <scope>NUCLEOTIDE SEQUENCE</scope>
</reference>
<keyword evidence="1" id="KW-0732">Signal</keyword>
<reference evidence="2" key="2">
    <citation type="submission" date="2014-07" db="EMBL/GenBank/DDBJ databases">
        <authorList>
            <person name="Hull J."/>
        </authorList>
    </citation>
    <scope>NUCLEOTIDE SEQUENCE</scope>
</reference>
<evidence type="ECO:0000313" key="2">
    <source>
        <dbReference type="EMBL" id="JAG19040.1"/>
    </source>
</evidence>
<protein>
    <submittedName>
        <fullName evidence="2">Uncharacterized protein</fullName>
    </submittedName>
</protein>
<sequence>MHSQALIFAAILACAFAADTAPAPAPKEDERVKKDVLLGTVPYAYAAVPSAYVPSSYVYDDGKYYPGKYEKAYVAAPAAHVPVVSSYAAVPSYAVPAVSSYSAVHHVAPSYVAPSYVAGYPYVRSYVY</sequence>
<organism evidence="2">
    <name type="scientific">Lygus hesperus</name>
    <name type="common">Western plant bug</name>
    <dbReference type="NCBI Taxonomy" id="30085"/>
    <lineage>
        <taxon>Eukaryota</taxon>
        <taxon>Metazoa</taxon>
        <taxon>Ecdysozoa</taxon>
        <taxon>Arthropoda</taxon>
        <taxon>Hexapoda</taxon>
        <taxon>Insecta</taxon>
        <taxon>Pterygota</taxon>
        <taxon>Neoptera</taxon>
        <taxon>Paraneoptera</taxon>
        <taxon>Hemiptera</taxon>
        <taxon>Heteroptera</taxon>
        <taxon>Panheteroptera</taxon>
        <taxon>Cimicomorpha</taxon>
        <taxon>Miridae</taxon>
        <taxon>Mirini</taxon>
        <taxon>Lygus</taxon>
    </lineage>
</organism>
<name>A0A0A9XPL8_LYGHE</name>
<gene>
    <name evidence="2" type="ORF">CM83_101052</name>
    <name evidence="4" type="ORF">g.29367</name>
</gene>
<accession>A0A0A9XPL8</accession>
<feature type="signal peptide" evidence="1">
    <location>
        <begin position="1"/>
        <end position="17"/>
    </location>
</feature>